<organism evidence="1 2">
    <name type="scientific">Chlorogloeopsis fritschii PCC 6912</name>
    <dbReference type="NCBI Taxonomy" id="211165"/>
    <lineage>
        <taxon>Bacteria</taxon>
        <taxon>Bacillati</taxon>
        <taxon>Cyanobacteriota</taxon>
        <taxon>Cyanophyceae</taxon>
        <taxon>Nostocales</taxon>
        <taxon>Chlorogloeopsidaceae</taxon>
        <taxon>Chlorogloeopsis</taxon>
    </lineage>
</organism>
<evidence type="ECO:0008006" key="3">
    <source>
        <dbReference type="Google" id="ProtNLM"/>
    </source>
</evidence>
<name>A0A433N6F2_CHLFR</name>
<evidence type="ECO:0000313" key="2">
    <source>
        <dbReference type="Proteomes" id="UP000268857"/>
    </source>
</evidence>
<proteinExistence type="predicted"/>
<comment type="caution">
    <text evidence="1">The sequence shown here is derived from an EMBL/GenBank/DDBJ whole genome shotgun (WGS) entry which is preliminary data.</text>
</comment>
<dbReference type="Proteomes" id="UP000268857">
    <property type="component" value="Unassembled WGS sequence"/>
</dbReference>
<dbReference type="STRING" id="211165.GCA_000317285_01716"/>
<evidence type="ECO:0000313" key="1">
    <source>
        <dbReference type="EMBL" id="RUR77062.1"/>
    </source>
</evidence>
<keyword evidence="2" id="KW-1185">Reference proteome</keyword>
<sequence>MTKFFAGDKVKVRGYVGEIKEVLSPYRGVQTYLVNFDSNSAKHLNGMFLEFRIEKVSTTHTD</sequence>
<gene>
    <name evidence="1" type="ORF">PCC6912_40210</name>
</gene>
<dbReference type="EMBL" id="RSCJ01000018">
    <property type="protein sequence ID" value="RUR77062.1"/>
    <property type="molecule type" value="Genomic_DNA"/>
</dbReference>
<protein>
    <recommendedName>
        <fullName evidence="3">KOW domain-containing protein</fullName>
    </recommendedName>
</protein>
<accession>A0A433N6F2</accession>
<dbReference type="AlphaFoldDB" id="A0A433N6F2"/>
<reference evidence="1 2" key="1">
    <citation type="journal article" date="2019" name="Genome Biol. Evol.">
        <title>Day and night: Metabolic profiles and evolutionary relationships of six axenic non-marine cyanobacteria.</title>
        <authorList>
            <person name="Will S.E."/>
            <person name="Henke P."/>
            <person name="Boedeker C."/>
            <person name="Huang S."/>
            <person name="Brinkmann H."/>
            <person name="Rohde M."/>
            <person name="Jarek M."/>
            <person name="Friedl T."/>
            <person name="Seufert S."/>
            <person name="Schumacher M."/>
            <person name="Overmann J."/>
            <person name="Neumann-Schaal M."/>
            <person name="Petersen J."/>
        </authorList>
    </citation>
    <scope>NUCLEOTIDE SEQUENCE [LARGE SCALE GENOMIC DNA]</scope>
    <source>
        <strain evidence="1 2">PCC 6912</strain>
    </source>
</reference>